<dbReference type="SUPFAM" id="SSF52283">
    <property type="entry name" value="Formate/glycerate dehydrogenase catalytic domain-like"/>
    <property type="match status" value="1"/>
</dbReference>
<keyword evidence="2" id="KW-0028">Amino-acid biosynthesis</keyword>
<dbReference type="Proteomes" id="UP000190539">
    <property type="component" value="Unassembled WGS sequence"/>
</dbReference>
<dbReference type="GO" id="GO:0008652">
    <property type="term" value="P:amino acid biosynthetic process"/>
    <property type="evidence" value="ECO:0007669"/>
    <property type="project" value="UniProtKB-KW"/>
</dbReference>
<evidence type="ECO:0000313" key="9">
    <source>
        <dbReference type="Proteomes" id="UP000190539"/>
    </source>
</evidence>
<evidence type="ECO:0000256" key="2">
    <source>
        <dbReference type="ARBA" id="ARBA00022605"/>
    </source>
</evidence>
<evidence type="ECO:0000256" key="1">
    <source>
        <dbReference type="ARBA" id="ARBA00005854"/>
    </source>
</evidence>
<name>A0A1V4AGB9_9ACTN</name>
<keyword evidence="3 5" id="KW-0560">Oxidoreductase</keyword>
<evidence type="ECO:0000256" key="4">
    <source>
        <dbReference type="ARBA" id="ARBA00023027"/>
    </source>
</evidence>
<accession>A0A1V4AGB9</accession>
<dbReference type="Pfam" id="PF00389">
    <property type="entry name" value="2-Hacid_dh"/>
    <property type="match status" value="1"/>
</dbReference>
<protein>
    <submittedName>
        <fullName evidence="8">Hydroxyacid dehydrogenase</fullName>
    </submittedName>
</protein>
<dbReference type="Pfam" id="PF02826">
    <property type="entry name" value="2-Hacid_dh_C"/>
    <property type="match status" value="1"/>
</dbReference>
<dbReference type="GO" id="GO:0051287">
    <property type="term" value="F:NAD binding"/>
    <property type="evidence" value="ECO:0007669"/>
    <property type="project" value="InterPro"/>
</dbReference>
<dbReference type="InterPro" id="IPR050857">
    <property type="entry name" value="D-2-hydroxyacid_DH"/>
</dbReference>
<evidence type="ECO:0000256" key="5">
    <source>
        <dbReference type="RuleBase" id="RU003719"/>
    </source>
</evidence>
<dbReference type="CDD" id="cd12169">
    <property type="entry name" value="PGDH_like_1"/>
    <property type="match status" value="1"/>
</dbReference>
<dbReference type="InterPro" id="IPR036291">
    <property type="entry name" value="NAD(P)-bd_dom_sf"/>
</dbReference>
<dbReference type="EMBL" id="MVFC01000001">
    <property type="protein sequence ID" value="OON82705.1"/>
    <property type="molecule type" value="Genomic_DNA"/>
</dbReference>
<organism evidence="8 9">
    <name type="scientific">Streptomyces tsukubensis</name>
    <dbReference type="NCBI Taxonomy" id="83656"/>
    <lineage>
        <taxon>Bacteria</taxon>
        <taxon>Bacillati</taxon>
        <taxon>Actinomycetota</taxon>
        <taxon>Actinomycetes</taxon>
        <taxon>Kitasatosporales</taxon>
        <taxon>Streptomycetaceae</taxon>
        <taxon>Streptomyces</taxon>
    </lineage>
</organism>
<keyword evidence="9" id="KW-1185">Reference proteome</keyword>
<evidence type="ECO:0000259" key="7">
    <source>
        <dbReference type="Pfam" id="PF02826"/>
    </source>
</evidence>
<dbReference type="GO" id="GO:0016616">
    <property type="term" value="F:oxidoreductase activity, acting on the CH-OH group of donors, NAD or NADP as acceptor"/>
    <property type="evidence" value="ECO:0007669"/>
    <property type="project" value="InterPro"/>
</dbReference>
<feature type="domain" description="D-isomer specific 2-hydroxyacid dehydrogenase NAD-binding" evidence="7">
    <location>
        <begin position="110"/>
        <end position="282"/>
    </location>
</feature>
<dbReference type="InterPro" id="IPR029752">
    <property type="entry name" value="D-isomer_DH_CS1"/>
</dbReference>
<dbReference type="RefSeq" id="WP_077963907.1">
    <property type="nucleotide sequence ID" value="NZ_CP045178.1"/>
</dbReference>
<evidence type="ECO:0000313" key="8">
    <source>
        <dbReference type="EMBL" id="OON82705.1"/>
    </source>
</evidence>
<comment type="similarity">
    <text evidence="1 5">Belongs to the D-isomer specific 2-hydroxyacid dehydrogenase family.</text>
</comment>
<evidence type="ECO:0000256" key="3">
    <source>
        <dbReference type="ARBA" id="ARBA00023002"/>
    </source>
</evidence>
<dbReference type="PROSITE" id="PS00065">
    <property type="entry name" value="D_2_HYDROXYACID_DH_1"/>
    <property type="match status" value="1"/>
</dbReference>
<feature type="domain" description="D-isomer specific 2-hydroxyacid dehydrogenase catalytic" evidence="6">
    <location>
        <begin position="14"/>
        <end position="309"/>
    </location>
</feature>
<dbReference type="Gene3D" id="3.40.50.720">
    <property type="entry name" value="NAD(P)-binding Rossmann-like Domain"/>
    <property type="match status" value="2"/>
</dbReference>
<dbReference type="PANTHER" id="PTHR42789:SF1">
    <property type="entry name" value="D-ISOMER SPECIFIC 2-HYDROXYACID DEHYDROGENASE FAMILY PROTEIN (AFU_ORTHOLOGUE AFUA_6G10090)"/>
    <property type="match status" value="1"/>
</dbReference>
<proteinExistence type="inferred from homology"/>
<evidence type="ECO:0000259" key="6">
    <source>
        <dbReference type="Pfam" id="PF00389"/>
    </source>
</evidence>
<dbReference type="InterPro" id="IPR006139">
    <property type="entry name" value="D-isomer_2_OHA_DH_cat_dom"/>
</dbReference>
<keyword evidence="4" id="KW-0520">NAD</keyword>
<reference evidence="8 9" key="1">
    <citation type="submission" date="2017-02" db="EMBL/GenBank/DDBJ databases">
        <title>Draft Genome Sequence of Streptomyces tsukubaensis F601, a Producer of the immunosuppressant tacrolimus FK506.</title>
        <authorList>
            <person name="Zong G."/>
            <person name="Zhong C."/>
            <person name="Fu J."/>
            <person name="Qin R."/>
            <person name="Cao G."/>
        </authorList>
    </citation>
    <scope>NUCLEOTIDE SEQUENCE [LARGE SCALE GENOMIC DNA]</scope>
    <source>
        <strain evidence="8 9">F601</strain>
    </source>
</reference>
<dbReference type="InterPro" id="IPR006140">
    <property type="entry name" value="D-isomer_DH_NAD-bd"/>
</dbReference>
<dbReference type="OrthoDB" id="117809at2"/>
<dbReference type="PANTHER" id="PTHR42789">
    <property type="entry name" value="D-ISOMER SPECIFIC 2-HYDROXYACID DEHYDROGENASE FAMILY PROTEIN (AFU_ORTHOLOGUE AFUA_6G10090)"/>
    <property type="match status" value="1"/>
</dbReference>
<dbReference type="AlphaFoldDB" id="A0A1V4AGB9"/>
<comment type="caution">
    <text evidence="8">The sequence shown here is derived from an EMBL/GenBank/DDBJ whole genome shotgun (WGS) entry which is preliminary data.</text>
</comment>
<gene>
    <name evidence="8" type="ORF">B1H18_01240</name>
</gene>
<sequence length="314" mass="34110">MRVAVLDDYQKAAHRFADWDALQGEVTFLHDHIADTATLTETLRGYDVVVAMRERTPFTEDRFALLPDLRLLVTTGMANASIDLEAATRHGVTVCGTGGSAHATPELTWGLILALVRSIPSEDAGIREGSWQRTIGGDLHGRTLGVVGLGHLGTRVAAIGRAFGMRVLAWSTNLDADTARAAGVEPVSKRELFESSDIVTVHYKLSDRSIGLVGRHELAWMREHAYLVNTSRGPLLDSAALVEALHEGRIAGAGLDVHDVEPLPADHPLRTTPRTILTPHLGYVTEATYEVFYQQAVEDIAAHRAGKPVRLLTP</sequence>
<dbReference type="SUPFAM" id="SSF51735">
    <property type="entry name" value="NAD(P)-binding Rossmann-fold domains"/>
    <property type="match status" value="1"/>
</dbReference>
<dbReference type="STRING" id="83656.B1H18_01240"/>